<feature type="compositionally biased region" description="Basic and acidic residues" evidence="1">
    <location>
        <begin position="87"/>
        <end position="96"/>
    </location>
</feature>
<sequence>MREKGWGQTEFGYEEEEHDDNGGGECDDTAGEGSAVEILIDLGGSSLPLTPSHSLSPPLSYVCDPPDPPELDSPRDDVGGANPQVEAIDRGPDQTQRESLGFLKRRRFGIRVETVMSMWRGMWRLVLMYCDDLKRRLMGEEVSKVLG</sequence>
<protein>
    <submittedName>
        <fullName evidence="2">Endoplasmic reticulum vesicle transporter protein</fullName>
    </submittedName>
</protein>
<organism evidence="2 3">
    <name type="scientific">Actinidia rufa</name>
    <dbReference type="NCBI Taxonomy" id="165716"/>
    <lineage>
        <taxon>Eukaryota</taxon>
        <taxon>Viridiplantae</taxon>
        <taxon>Streptophyta</taxon>
        <taxon>Embryophyta</taxon>
        <taxon>Tracheophyta</taxon>
        <taxon>Spermatophyta</taxon>
        <taxon>Magnoliopsida</taxon>
        <taxon>eudicotyledons</taxon>
        <taxon>Gunneridae</taxon>
        <taxon>Pentapetalae</taxon>
        <taxon>asterids</taxon>
        <taxon>Ericales</taxon>
        <taxon>Actinidiaceae</taxon>
        <taxon>Actinidia</taxon>
    </lineage>
</organism>
<name>A0A7J0GGX9_9ERIC</name>
<feature type="region of interest" description="Disordered" evidence="1">
    <location>
        <begin position="1"/>
        <end position="34"/>
    </location>
</feature>
<feature type="region of interest" description="Disordered" evidence="1">
    <location>
        <begin position="47"/>
        <end position="96"/>
    </location>
</feature>
<dbReference type="Proteomes" id="UP000585474">
    <property type="component" value="Unassembled WGS sequence"/>
</dbReference>
<comment type="caution">
    <text evidence="2">The sequence shown here is derived from an EMBL/GenBank/DDBJ whole genome shotgun (WGS) entry which is preliminary data.</text>
</comment>
<dbReference type="AlphaFoldDB" id="A0A7J0GGX9"/>
<proteinExistence type="predicted"/>
<gene>
    <name evidence="2" type="ORF">Acr_21g0006340</name>
</gene>
<reference evidence="2 3" key="1">
    <citation type="submission" date="2019-07" db="EMBL/GenBank/DDBJ databases">
        <title>De Novo Assembly of kiwifruit Actinidia rufa.</title>
        <authorList>
            <person name="Sugita-Konishi S."/>
            <person name="Sato K."/>
            <person name="Mori E."/>
            <person name="Abe Y."/>
            <person name="Kisaki G."/>
            <person name="Hamano K."/>
            <person name="Suezawa K."/>
            <person name="Otani M."/>
            <person name="Fukuda T."/>
            <person name="Manabe T."/>
            <person name="Gomi K."/>
            <person name="Tabuchi M."/>
            <person name="Akimitsu K."/>
            <person name="Kataoka I."/>
        </authorList>
    </citation>
    <scope>NUCLEOTIDE SEQUENCE [LARGE SCALE GENOMIC DNA]</scope>
    <source>
        <strain evidence="3">cv. Fuchu</strain>
    </source>
</reference>
<dbReference type="EMBL" id="BJWL01000021">
    <property type="protein sequence ID" value="GFZ10035.1"/>
    <property type="molecule type" value="Genomic_DNA"/>
</dbReference>
<evidence type="ECO:0000256" key="1">
    <source>
        <dbReference type="SAM" id="MobiDB-lite"/>
    </source>
</evidence>
<feature type="compositionally biased region" description="Low complexity" evidence="1">
    <location>
        <begin position="47"/>
        <end position="60"/>
    </location>
</feature>
<evidence type="ECO:0000313" key="2">
    <source>
        <dbReference type="EMBL" id="GFZ10035.1"/>
    </source>
</evidence>
<accession>A0A7J0GGX9</accession>
<keyword evidence="3" id="KW-1185">Reference proteome</keyword>
<evidence type="ECO:0000313" key="3">
    <source>
        <dbReference type="Proteomes" id="UP000585474"/>
    </source>
</evidence>